<evidence type="ECO:0000259" key="14">
    <source>
        <dbReference type="Pfam" id="PF02772"/>
    </source>
</evidence>
<protein>
    <recommendedName>
        <fullName evidence="10">S-adenosylmethionine synthase</fullName>
        <shortName evidence="10">AdoMet synthase</shortName>
        <ecNumber evidence="10">2.5.1.6</ecNumber>
    </recommendedName>
    <alternativeName>
        <fullName evidence="10">MAT</fullName>
    </alternativeName>
    <alternativeName>
        <fullName evidence="10">Methionine adenosyltransferase</fullName>
    </alternativeName>
</protein>
<keyword evidence="3 10" id="KW-0554">One-carbon metabolism</keyword>
<keyword evidence="9 10" id="KW-0630">Potassium</keyword>
<feature type="binding site" description="in other chain" evidence="10">
    <location>
        <position position="99"/>
    </location>
    <ligand>
        <name>L-methionine</name>
        <dbReference type="ChEBI" id="CHEBI:57844"/>
        <note>ligand shared between two neighboring subunits</note>
    </ligand>
</feature>
<evidence type="ECO:0000256" key="8">
    <source>
        <dbReference type="ARBA" id="ARBA00022842"/>
    </source>
</evidence>
<keyword evidence="17" id="KW-1185">Reference proteome</keyword>
<comment type="cofactor">
    <cofactor evidence="10">
        <name>Mg(2+)</name>
        <dbReference type="ChEBI" id="CHEBI:18420"/>
    </cofactor>
    <text evidence="10">Binds 2 divalent ions per subunit.</text>
</comment>
<comment type="pathway">
    <text evidence="1 10">Amino-acid biosynthesis; S-adenosyl-L-methionine biosynthesis; S-adenosyl-L-methionine from L-methionine: step 1/1.</text>
</comment>
<dbReference type="PIRSF" id="PIRSF000497">
    <property type="entry name" value="MAT"/>
    <property type="match status" value="1"/>
</dbReference>
<evidence type="ECO:0000259" key="15">
    <source>
        <dbReference type="Pfam" id="PF02773"/>
    </source>
</evidence>
<dbReference type="CDD" id="cd18079">
    <property type="entry name" value="S-AdoMet_synt"/>
    <property type="match status" value="1"/>
</dbReference>
<dbReference type="EC" id="2.5.1.6" evidence="10"/>
<dbReference type="EMBL" id="WJBC01000042">
    <property type="protein sequence ID" value="MBC3805642.1"/>
    <property type="molecule type" value="Genomic_DNA"/>
</dbReference>
<gene>
    <name evidence="10" type="primary">metK</name>
    <name evidence="16" type="ORF">GH808_14625</name>
</gene>
<evidence type="ECO:0000256" key="1">
    <source>
        <dbReference type="ARBA" id="ARBA00005224"/>
    </source>
</evidence>
<feature type="domain" description="S-adenosylmethionine synthetase C-terminal" evidence="15">
    <location>
        <begin position="242"/>
        <end position="381"/>
    </location>
</feature>
<keyword evidence="6 10" id="KW-0547">Nucleotide-binding</keyword>
<dbReference type="InterPro" id="IPR022631">
    <property type="entry name" value="ADOMET_SYNTHASE_CS"/>
</dbReference>
<evidence type="ECO:0000256" key="10">
    <source>
        <dbReference type="HAMAP-Rule" id="MF_00086"/>
    </source>
</evidence>
<organism evidence="16 17">
    <name type="scientific">Acetobacterium fimetarium</name>
    <dbReference type="NCBI Taxonomy" id="52691"/>
    <lineage>
        <taxon>Bacteria</taxon>
        <taxon>Bacillati</taxon>
        <taxon>Bacillota</taxon>
        <taxon>Clostridia</taxon>
        <taxon>Eubacteriales</taxon>
        <taxon>Eubacteriaceae</taxon>
        <taxon>Acetobacterium</taxon>
    </lineage>
</organism>
<dbReference type="Gene3D" id="3.30.300.10">
    <property type="match status" value="3"/>
</dbReference>
<dbReference type="InterPro" id="IPR022629">
    <property type="entry name" value="S-AdoMet_synt_central"/>
</dbReference>
<comment type="caution">
    <text evidence="10">Lacks conserved residue(s) required for the propagation of feature annotation.</text>
</comment>
<feature type="binding site" evidence="10">
    <location>
        <position position="271"/>
    </location>
    <ligand>
        <name>ATP</name>
        <dbReference type="ChEBI" id="CHEBI:30616"/>
        <note>ligand shared between two neighboring subunits</note>
    </ligand>
</feature>
<comment type="subcellular location">
    <subcellularLocation>
        <location evidence="10 11">Cytoplasm</location>
    </subcellularLocation>
</comment>
<feature type="binding site" description="in other chain" evidence="10">
    <location>
        <begin position="173"/>
        <end position="175"/>
    </location>
    <ligand>
        <name>ATP</name>
        <dbReference type="ChEBI" id="CHEBI:30616"/>
        <note>ligand shared between two neighboring subunits</note>
    </ligand>
</feature>
<dbReference type="PROSITE" id="PS00376">
    <property type="entry name" value="ADOMET_SYNTHASE_1"/>
    <property type="match status" value="1"/>
</dbReference>
<dbReference type="HAMAP" id="MF_00086">
    <property type="entry name" value="S_AdoMet_synth1"/>
    <property type="match status" value="1"/>
</dbReference>
<sequence>MKRWLFTSESVMEGHPDKLCDQIADGILDAILEKDPLSRVACDVSVSTGLVTIYGQITTSAIVDIPAIARRIIQDVGYTDTDFGMDGRCCSILTGIDRQSPDIAVGVNASLEYKAGSEDELDLIGAGDQGLMFGFACNETPELMPLPITLAHKLAKKVTALRKSGEIPYLRPDGKTQVTVEYQGDQVRRIEAVVIACQHNEMATHEQIRRDMIERVIRAVIPEEFLDAETKYYVNSTGRFVIGGPEGDSGWVGKKLSVDTYGGYSRHGGGSFSGKDPTKVDRSGTYAARYVAKNIVAAGLANKCEVQIAYAIGVANPVSIMVDTFGTAKIAEESIEELIRTHFDLRPAAIIRNFGLRRPLYFQVACYGHFGRPDLDLPWERTDKAETLRSLACEINQGT</sequence>
<keyword evidence="7 10" id="KW-0067">ATP-binding</keyword>
<dbReference type="InterPro" id="IPR022628">
    <property type="entry name" value="S-AdoMet_synt_N"/>
</dbReference>
<dbReference type="InterPro" id="IPR022630">
    <property type="entry name" value="S-AdoMet_synt_C"/>
</dbReference>
<reference evidence="16 17" key="1">
    <citation type="journal article" date="2020" name="mSystems">
        <title>Defining Genomic and Predicted Metabolic Features of the Acetobacterium Genus.</title>
        <authorList>
            <person name="Ross D.E."/>
            <person name="Marshall C.W."/>
            <person name="Gulliver D."/>
            <person name="May H.D."/>
            <person name="Norman R.S."/>
        </authorList>
    </citation>
    <scope>NUCLEOTIDE SEQUENCE [LARGE SCALE GENOMIC DNA]</scope>
    <source>
        <strain evidence="16 17">DSM 8238</strain>
    </source>
</reference>
<dbReference type="PROSITE" id="PS00377">
    <property type="entry name" value="ADOMET_SYNTHASE_2"/>
    <property type="match status" value="1"/>
</dbReference>
<dbReference type="Pfam" id="PF02772">
    <property type="entry name" value="S-AdoMet_synt_M"/>
    <property type="match status" value="1"/>
</dbReference>
<comment type="similarity">
    <text evidence="2 10 12">Belongs to the AdoMet synthase family.</text>
</comment>
<evidence type="ECO:0000313" key="16">
    <source>
        <dbReference type="EMBL" id="MBC3805642.1"/>
    </source>
</evidence>
<feature type="binding site" description="in other chain" evidence="10">
    <location>
        <position position="15"/>
    </location>
    <ligand>
        <name>ATP</name>
        <dbReference type="ChEBI" id="CHEBI:30616"/>
        <note>ligand shared between two neighboring subunits</note>
    </ligand>
</feature>
<evidence type="ECO:0000256" key="6">
    <source>
        <dbReference type="ARBA" id="ARBA00022741"/>
    </source>
</evidence>
<feature type="binding site" evidence="10">
    <location>
        <position position="275"/>
    </location>
    <ligand>
        <name>ATP</name>
        <dbReference type="ChEBI" id="CHEBI:30616"/>
        <note>ligand shared between two neighboring subunits</note>
    </ligand>
</feature>
<keyword evidence="4 10" id="KW-0808">Transferase</keyword>
<accession>A0ABR6WYG0</accession>
<dbReference type="RefSeq" id="WP_186843530.1">
    <property type="nucleotide sequence ID" value="NZ_WJBC01000042.1"/>
</dbReference>
<feature type="binding site" evidence="10">
    <location>
        <position position="248"/>
    </location>
    <ligand>
        <name>L-methionine</name>
        <dbReference type="ChEBI" id="CHEBI:57844"/>
        <note>ligand shared between two neighboring subunits</note>
    </ligand>
</feature>
<dbReference type="GO" id="GO:0004478">
    <property type="term" value="F:methionine adenosyltransferase activity"/>
    <property type="evidence" value="ECO:0007669"/>
    <property type="project" value="UniProtKB-EC"/>
</dbReference>
<feature type="binding site" evidence="10">
    <location>
        <position position="17"/>
    </location>
    <ligand>
        <name>Mg(2+)</name>
        <dbReference type="ChEBI" id="CHEBI:18420"/>
    </ligand>
</feature>
<feature type="domain" description="S-adenosylmethionine synthetase central" evidence="14">
    <location>
        <begin position="124"/>
        <end position="240"/>
    </location>
</feature>
<comment type="catalytic activity">
    <reaction evidence="10">
        <text>L-methionine + ATP + H2O = S-adenosyl-L-methionine + phosphate + diphosphate</text>
        <dbReference type="Rhea" id="RHEA:21080"/>
        <dbReference type="ChEBI" id="CHEBI:15377"/>
        <dbReference type="ChEBI" id="CHEBI:30616"/>
        <dbReference type="ChEBI" id="CHEBI:33019"/>
        <dbReference type="ChEBI" id="CHEBI:43474"/>
        <dbReference type="ChEBI" id="CHEBI:57844"/>
        <dbReference type="ChEBI" id="CHEBI:59789"/>
        <dbReference type="EC" id="2.5.1.6"/>
    </reaction>
</comment>
<feature type="binding site" description="in other chain" evidence="10">
    <location>
        <begin position="239"/>
        <end position="240"/>
    </location>
    <ligand>
        <name>ATP</name>
        <dbReference type="ChEBI" id="CHEBI:30616"/>
        <note>ligand shared between two neighboring subunits</note>
    </ligand>
</feature>
<keyword evidence="5 10" id="KW-0479">Metal-binding</keyword>
<evidence type="ECO:0000256" key="5">
    <source>
        <dbReference type="ARBA" id="ARBA00022723"/>
    </source>
</evidence>
<dbReference type="NCBIfam" id="TIGR01034">
    <property type="entry name" value="metK"/>
    <property type="match status" value="1"/>
</dbReference>
<evidence type="ECO:0000256" key="9">
    <source>
        <dbReference type="ARBA" id="ARBA00022958"/>
    </source>
</evidence>
<dbReference type="PANTHER" id="PTHR11964">
    <property type="entry name" value="S-ADENOSYLMETHIONINE SYNTHETASE"/>
    <property type="match status" value="1"/>
</dbReference>
<name>A0ABR6WYG0_9FIRM</name>
<keyword evidence="10" id="KW-0963">Cytoplasm</keyword>
<evidence type="ECO:0000256" key="12">
    <source>
        <dbReference type="RuleBase" id="RU004462"/>
    </source>
</evidence>
<feature type="region of interest" description="Flexible loop" evidence="10">
    <location>
        <begin position="99"/>
        <end position="109"/>
    </location>
</feature>
<evidence type="ECO:0000256" key="7">
    <source>
        <dbReference type="ARBA" id="ARBA00022840"/>
    </source>
</evidence>
<evidence type="ECO:0000313" key="17">
    <source>
        <dbReference type="Proteomes" id="UP000603234"/>
    </source>
</evidence>
<keyword evidence="8 10" id="KW-0460">Magnesium</keyword>
<dbReference type="Pfam" id="PF00438">
    <property type="entry name" value="S-AdoMet_synt_N"/>
    <property type="match status" value="1"/>
</dbReference>
<dbReference type="Proteomes" id="UP000603234">
    <property type="component" value="Unassembled WGS sequence"/>
</dbReference>
<comment type="function">
    <text evidence="10">Catalyzes the formation of S-adenosylmethionine (AdoMet) from methionine and ATP. The overall synthetic reaction is composed of two sequential steps, AdoMet formation and the subsequent tripolyphosphate hydrolysis which occurs prior to release of AdoMet from the enzyme.</text>
</comment>
<feature type="binding site" description="in other chain" evidence="10">
    <location>
        <position position="279"/>
    </location>
    <ligand>
        <name>L-methionine</name>
        <dbReference type="ChEBI" id="CHEBI:57844"/>
        <note>ligand shared between two neighboring subunits</note>
    </ligand>
</feature>
<comment type="caution">
    <text evidence="16">The sequence shown here is derived from an EMBL/GenBank/DDBJ whole genome shotgun (WGS) entry which is preliminary data.</text>
</comment>
<evidence type="ECO:0000256" key="2">
    <source>
        <dbReference type="ARBA" id="ARBA00009685"/>
    </source>
</evidence>
<feature type="binding site" evidence="10">
    <location>
        <position position="248"/>
    </location>
    <ligand>
        <name>ATP</name>
        <dbReference type="ChEBI" id="CHEBI:30616"/>
        <note>ligand shared between two neighboring subunits</note>
    </ligand>
</feature>
<proteinExistence type="inferred from homology"/>
<comment type="subunit">
    <text evidence="10">Homotetramer; dimer of dimers.</text>
</comment>
<dbReference type="SUPFAM" id="SSF55973">
    <property type="entry name" value="S-adenosylmethionine synthetase"/>
    <property type="match status" value="3"/>
</dbReference>
<evidence type="ECO:0000256" key="4">
    <source>
        <dbReference type="ARBA" id="ARBA00022679"/>
    </source>
</evidence>
<dbReference type="Pfam" id="PF02773">
    <property type="entry name" value="S-AdoMet_synt_C"/>
    <property type="match status" value="1"/>
</dbReference>
<dbReference type="InterPro" id="IPR002133">
    <property type="entry name" value="S-AdoMet_synthetase"/>
</dbReference>
<evidence type="ECO:0000259" key="13">
    <source>
        <dbReference type="Pfam" id="PF00438"/>
    </source>
</evidence>
<evidence type="ECO:0000256" key="11">
    <source>
        <dbReference type="RuleBase" id="RU000542"/>
    </source>
</evidence>
<evidence type="ECO:0000256" key="3">
    <source>
        <dbReference type="ARBA" id="ARBA00022563"/>
    </source>
</evidence>
<feature type="domain" description="S-adenosylmethionine synthetase N-terminal" evidence="13">
    <location>
        <begin position="4"/>
        <end position="101"/>
    </location>
</feature>
<comment type="cofactor">
    <cofactor evidence="10">
        <name>K(+)</name>
        <dbReference type="ChEBI" id="CHEBI:29103"/>
    </cofactor>
    <text evidence="10">Binds 1 potassium ion per subunit.</text>
</comment>
<dbReference type="InterPro" id="IPR022636">
    <property type="entry name" value="S-AdoMet_synthetase_sfam"/>
</dbReference>